<feature type="domain" description="Anoctamin transmembrane" evidence="12">
    <location>
        <begin position="338"/>
        <end position="918"/>
    </location>
</feature>
<sequence>MEEEDEEVSTPWIQRHRNNISEASLYRSIQSNLNAESVQTLYQSVPNISLNNIGSMNSMHSAISMEDIQQTHNDDTLTFNNDTNETIIDGSCTDLRNSKRSSRSASKCGTIFSLYFRDEIRTIDFVLVWDEYNVEAQTYRCTEYRRIFEKNLEKEGLQLEYEQAEPNGLHFIKIHAPKEVLRRYAEILKLRLPMKELPSMMIFENRSNTLIKEVNSLFKRIMKKYYVNQTIFPTLKHNFTAVYSRDKEYLFNLDSPNFFTTATRARIVQFILDRTRFTETKDDDFAFGIDRLISEKAYIAAYPLHDGDLQAPDSMRYLLYKEWASIKKCLHYQPLDYIKEYFGVKIGLYFAWLGFYTHMLIPASIVGLLCFIYSCATLYSNEPSEDICNFNGTIEMCPLCDHFCGYWDLKETCLHARITYLFDNPSTVFFSIFMSLWATLFLELWKRYSAEITHKWDLTGLDAQEEHPRPQYLARLAHIKKKSLNIITNTEEPKVPFWKMRVPATILSFSVVLLLIAIAMAAVLGVVLYRMSVLTALSVYGHPMVTSYAILFTTATAASINLCCIIIFNWVYVWLAEYLTEIELLRTQTEFDDSLTLKIYLLEFVNYYASIFYIAFFKGKFVGYPGNYNRFFHYRQEECGPGGCLMELCIQLSIIMIGKQAMNTILEMLFPLFYKWLNTLKVHVGMTTEDGQRKITTRKYLQWIKDYKLVEWGPRSLFPEYLEMGIVLQYGFVTIFVAAFPLAPFFALLNNVFEMRLDAKKLLTMYRRPVGQRVTDIGIWYRILDSISKLSVITNAFIIAFTSNFIPRLVYRIIVSDNYSLEGFLDHSLSKFNTSDLKNGTEPFSTSNPRVEICRYPDYREPPDSSNKYQYTIMFWHVLAARLAFIVVFENIVALVMILVRWCIPDMNPKLRDKIRREAYITNEIIIQQETLRACERSTDLDANQHLIRLNENANRWNRVMRSSLSNSEFDLEIHGSPVSPANTHSRESNMSRNINETSSNNTEKQNFRKNNSEKMNLFEKRKEEPIDLHSVKARVDRIHVDGLIRTKDDIIKAQVIELFKAQDFYDVVLRAYKVREKLQGLGCFGNIGIYIDTSQGPRATPEGVEVTFMVREIRRLTGGISTMVGNNEGSVIVHAKAPNLFGRGERLQMEYSYGSKSSTNISISAVKPFIDNWRHTVLTGSVFNTSNRFPWSGFSQCDKGFLLDIGLNPDGAGTLKHNLQYEATYREIISSKQVSFRVREQCGPNLKSALRHICSIDKRDSLIFPTMGSLVQFSTEVAGLGGDIGFVKNELTMQTNWSPYECLARISNDMKINIADHFFLGGPLNLRGFDMRGCGPRHDGNSIGGDAYWALALHLYTPLPFRPGRNGFGDLFKLHGFINGGNEISNFSLFAANDYKENMKIFKENVRCAVGGGIAMKLGNIARVELNLVMPLLFVRSDVLQQFQFAKQRRFMRTEKNCKEAANLPLETTMEKMYSINNVLNEKRNMSSSKKENMFHSVFNILNILWEQFSKVPASFIANINYPLSVTVVNNDGIIPHDFFKDLSSKRVRLSTDNVYIQNVKESLNIVKNTNNDIFDEKKSINKIFNKNANDNLKFNYEYIGSKNKYTKRSDKKESHIKENIRYDPTNCNYLISVQNLNKSNEEEMFEYIYFDKNIQKVCTKENCYNFEDIYNKHIFNKEQFFNYINNSMNDKIISFLTSSTNTLSMQPIQQGIVSDLFTKVLQKAFNNVTDCFYRTESVESDLIIKRSFSPKQRKKLIAVAKGRGRGRAKSQLRRSGVSQTRHRKERIKHDIAIDIENDFKTWQELKVSHKTKNKKLEDCFSLDEDTIDTVQYIVKETVNPVTYTFADIKPKIQKSKICRNINKSIPNFSKKMESIFECTEQTNIFHHDFVENRYNVQKNTFRPRLISESSIDSEDSYCIVFETGSEVTYKSDLEDSEENDEDQISEDEKIYKDERSLSPVQKVKFNLNPEIHIMVQWDYAYRAARKGPWEEMARDRERFRGRINCIERVLNPILTTQHRTYIWQERFASE</sequence>
<evidence type="ECO:0000259" key="11">
    <source>
        <dbReference type="Pfam" id="PF01103"/>
    </source>
</evidence>
<evidence type="ECO:0000256" key="1">
    <source>
        <dbReference type="ARBA" id="ARBA00004651"/>
    </source>
</evidence>
<evidence type="ECO:0000256" key="4">
    <source>
        <dbReference type="ARBA" id="ARBA00022475"/>
    </source>
</evidence>
<comment type="caution">
    <text evidence="9">Lacks conserved residue(s) required for the propagation of feature annotation.</text>
</comment>
<reference evidence="15 16" key="1">
    <citation type="submission" date="2014-07" db="EMBL/GenBank/DDBJ databases">
        <title>Genomic and transcriptomic analysis on Apis cerana provide comprehensive insights into honey bee biology.</title>
        <authorList>
            <person name="Diao Q."/>
            <person name="Sun L."/>
            <person name="Zheng H."/>
            <person name="Zheng H."/>
            <person name="Xu S."/>
            <person name="Wang S."/>
            <person name="Zeng Z."/>
            <person name="Hu F."/>
            <person name="Su S."/>
            <person name="Wu J."/>
        </authorList>
    </citation>
    <scope>NUCLEOTIDE SEQUENCE [LARGE SCALE GENOMIC DNA]</scope>
    <source>
        <tissue evidence="15">Pupae without intestine</tissue>
    </source>
</reference>
<feature type="transmembrane region" description="Helical" evidence="9">
    <location>
        <begin position="549"/>
        <end position="575"/>
    </location>
</feature>
<keyword evidence="16" id="KW-1185">Reference proteome</keyword>
<evidence type="ECO:0000256" key="2">
    <source>
        <dbReference type="ARBA" id="ARBA00009671"/>
    </source>
</evidence>
<dbReference type="InterPro" id="IPR000184">
    <property type="entry name" value="Bac_surfAg_D15"/>
</dbReference>
<keyword evidence="6 9" id="KW-1133">Transmembrane helix</keyword>
<dbReference type="Pfam" id="PF04547">
    <property type="entry name" value="Anoctamin"/>
    <property type="match status" value="1"/>
</dbReference>
<dbReference type="OrthoDB" id="296386at2759"/>
<protein>
    <recommendedName>
        <fullName evidence="9">Anoctamin</fullName>
    </recommendedName>
</protein>
<comment type="subcellular location">
    <subcellularLocation>
        <location evidence="1">Cell membrane</location>
        <topology evidence="1">Multi-pass membrane protein</topology>
    </subcellularLocation>
    <subcellularLocation>
        <location evidence="9">Membrane</location>
        <topology evidence="9">Multi-pass membrane protein</topology>
    </subcellularLocation>
</comment>
<feature type="transmembrane region" description="Helical" evidence="9">
    <location>
        <begin position="506"/>
        <end position="529"/>
    </location>
</feature>
<evidence type="ECO:0000256" key="9">
    <source>
        <dbReference type="RuleBase" id="RU280814"/>
    </source>
</evidence>
<proteinExistence type="inferred from homology"/>
<evidence type="ECO:0000259" key="12">
    <source>
        <dbReference type="Pfam" id="PF04547"/>
    </source>
</evidence>
<dbReference type="EMBL" id="KZ288391">
    <property type="protein sequence ID" value="PBC26373.1"/>
    <property type="molecule type" value="Genomic_DNA"/>
</dbReference>
<feature type="domain" description="Bacterial surface antigen (D15)" evidence="11">
    <location>
        <begin position="1140"/>
        <end position="1446"/>
    </location>
</feature>
<dbReference type="GO" id="GO:0005886">
    <property type="term" value="C:plasma membrane"/>
    <property type="evidence" value="ECO:0007669"/>
    <property type="project" value="UniProtKB-SubCell"/>
</dbReference>
<evidence type="ECO:0000313" key="16">
    <source>
        <dbReference type="Proteomes" id="UP000242457"/>
    </source>
</evidence>
<feature type="transmembrane region" description="Helical" evidence="9">
    <location>
        <begin position="349"/>
        <end position="374"/>
    </location>
</feature>
<dbReference type="PANTHER" id="PTHR12308">
    <property type="entry name" value="ANOCTAMIN"/>
    <property type="match status" value="1"/>
</dbReference>
<dbReference type="Pfam" id="PF01103">
    <property type="entry name" value="Omp85"/>
    <property type="match status" value="1"/>
</dbReference>
<dbReference type="InterPro" id="IPR019523">
    <property type="entry name" value="Prot_Pase1_reg-su15A/B_C"/>
</dbReference>
<dbReference type="InterPro" id="IPR049452">
    <property type="entry name" value="Anoctamin_TM"/>
</dbReference>
<evidence type="ECO:0000259" key="13">
    <source>
        <dbReference type="Pfam" id="PF10488"/>
    </source>
</evidence>
<keyword evidence="5 9" id="KW-0812">Transmembrane</keyword>
<accession>A0A2A3E3P4</accession>
<evidence type="ECO:0000256" key="5">
    <source>
        <dbReference type="ARBA" id="ARBA00022692"/>
    </source>
</evidence>
<dbReference type="PANTHER" id="PTHR12308:SF83">
    <property type="entry name" value="ANOCTAMIN"/>
    <property type="match status" value="1"/>
</dbReference>
<evidence type="ECO:0000313" key="15">
    <source>
        <dbReference type="EMBL" id="PBC26373.1"/>
    </source>
</evidence>
<dbReference type="Gene3D" id="2.40.160.50">
    <property type="entry name" value="membrane protein fhac: a member of the omp85/tpsb transporter family"/>
    <property type="match status" value="1"/>
</dbReference>
<dbReference type="Pfam" id="PF16178">
    <property type="entry name" value="Anoct_dimer"/>
    <property type="match status" value="1"/>
</dbReference>
<dbReference type="Pfam" id="PF10488">
    <property type="entry name" value="PP1c_bdg"/>
    <property type="match status" value="1"/>
</dbReference>
<feature type="transmembrane region" description="Helical" evidence="9">
    <location>
        <begin position="879"/>
        <end position="902"/>
    </location>
</feature>
<dbReference type="GO" id="GO:0005254">
    <property type="term" value="F:chloride channel activity"/>
    <property type="evidence" value="ECO:0007669"/>
    <property type="project" value="TreeGrafter"/>
</dbReference>
<feature type="region of interest" description="Disordered" evidence="10">
    <location>
        <begin position="976"/>
        <end position="1011"/>
    </location>
</feature>
<evidence type="ECO:0000256" key="6">
    <source>
        <dbReference type="ARBA" id="ARBA00022989"/>
    </source>
</evidence>
<dbReference type="InterPro" id="IPR007632">
    <property type="entry name" value="Anoctamin"/>
</dbReference>
<keyword evidence="4" id="KW-1003">Cell membrane</keyword>
<evidence type="ECO:0000256" key="3">
    <source>
        <dbReference type="ARBA" id="ARBA00010161"/>
    </source>
</evidence>
<organism evidence="15 16">
    <name type="scientific">Apis cerana cerana</name>
    <name type="common">Oriental honeybee</name>
    <dbReference type="NCBI Taxonomy" id="94128"/>
    <lineage>
        <taxon>Eukaryota</taxon>
        <taxon>Metazoa</taxon>
        <taxon>Ecdysozoa</taxon>
        <taxon>Arthropoda</taxon>
        <taxon>Hexapoda</taxon>
        <taxon>Insecta</taxon>
        <taxon>Pterygota</taxon>
        <taxon>Neoptera</taxon>
        <taxon>Endopterygota</taxon>
        <taxon>Hymenoptera</taxon>
        <taxon>Apocrita</taxon>
        <taxon>Aculeata</taxon>
        <taxon>Apoidea</taxon>
        <taxon>Anthophila</taxon>
        <taxon>Apidae</taxon>
        <taxon>Apis</taxon>
    </lineage>
</organism>
<keyword evidence="7 9" id="KW-0472">Membrane</keyword>
<dbReference type="GO" id="GO:0019867">
    <property type="term" value="C:outer membrane"/>
    <property type="evidence" value="ECO:0007669"/>
    <property type="project" value="InterPro"/>
</dbReference>
<evidence type="ECO:0000256" key="8">
    <source>
        <dbReference type="ARBA" id="ARBA00023180"/>
    </source>
</evidence>
<feature type="transmembrane region" description="Helical" evidence="9">
    <location>
        <begin position="595"/>
        <end position="616"/>
    </location>
</feature>
<feature type="transmembrane region" description="Helical" evidence="9">
    <location>
        <begin position="727"/>
        <end position="753"/>
    </location>
</feature>
<comment type="similarity">
    <text evidence="3">Belongs to the PPP1R15 family.</text>
</comment>
<dbReference type="Proteomes" id="UP000242457">
    <property type="component" value="Unassembled WGS sequence"/>
</dbReference>
<name>A0A2A3E3P4_APICC</name>
<keyword evidence="8" id="KW-0325">Glycoprotein</keyword>
<evidence type="ECO:0000259" key="14">
    <source>
        <dbReference type="Pfam" id="PF16178"/>
    </source>
</evidence>
<comment type="similarity">
    <text evidence="2 9">Belongs to the anoctamin family.</text>
</comment>
<evidence type="ECO:0000256" key="10">
    <source>
        <dbReference type="SAM" id="MobiDB-lite"/>
    </source>
</evidence>
<dbReference type="InterPro" id="IPR032394">
    <property type="entry name" value="Anoct_dimer"/>
</dbReference>
<feature type="compositionally biased region" description="Polar residues" evidence="10">
    <location>
        <begin position="991"/>
        <end position="1005"/>
    </location>
</feature>
<feature type="domain" description="Protein phosphatase 1 regulatory subunit 15A/B C-terminal" evidence="13">
    <location>
        <begin position="1918"/>
        <end position="2025"/>
    </location>
</feature>
<feature type="domain" description="Anoctamin dimerisation" evidence="14">
    <location>
        <begin position="115"/>
        <end position="335"/>
    </location>
</feature>
<evidence type="ECO:0000256" key="7">
    <source>
        <dbReference type="ARBA" id="ARBA00023136"/>
    </source>
</evidence>
<dbReference type="GO" id="GO:0046983">
    <property type="term" value="F:protein dimerization activity"/>
    <property type="evidence" value="ECO:0007669"/>
    <property type="project" value="InterPro"/>
</dbReference>
<gene>
    <name evidence="15" type="ORF">APICC_01361</name>
</gene>